<feature type="transmembrane region" description="Helical" evidence="1">
    <location>
        <begin position="204"/>
        <end position="237"/>
    </location>
</feature>
<evidence type="ECO:0000313" key="4">
    <source>
        <dbReference type="Proteomes" id="UP000614469"/>
    </source>
</evidence>
<dbReference type="InterPro" id="IPR025828">
    <property type="entry name" value="Put_sensor_dom"/>
</dbReference>
<protein>
    <submittedName>
        <fullName evidence="3">Sensor domain-containing protein</fullName>
    </submittedName>
</protein>
<evidence type="ECO:0000259" key="2">
    <source>
        <dbReference type="Pfam" id="PF13796"/>
    </source>
</evidence>
<comment type="caution">
    <text evidence="3">The sequence shown here is derived from an EMBL/GenBank/DDBJ whole genome shotgun (WGS) entry which is preliminary data.</text>
</comment>
<dbReference type="Proteomes" id="UP000614469">
    <property type="component" value="Unassembled WGS sequence"/>
</dbReference>
<name>A0A8J6NJA1_9CHLR</name>
<feature type="domain" description="Putative sensor" evidence="2">
    <location>
        <begin position="113"/>
        <end position="293"/>
    </location>
</feature>
<feature type="transmembrane region" description="Helical" evidence="1">
    <location>
        <begin position="257"/>
        <end position="278"/>
    </location>
</feature>
<accession>A0A8J6NJA1</accession>
<dbReference type="EMBL" id="JACNJN010000031">
    <property type="protein sequence ID" value="MBC8333916.1"/>
    <property type="molecule type" value="Genomic_DNA"/>
</dbReference>
<organism evidence="3 4">
    <name type="scientific">Candidatus Desulfolinea nitratireducens</name>
    <dbReference type="NCBI Taxonomy" id="2841698"/>
    <lineage>
        <taxon>Bacteria</taxon>
        <taxon>Bacillati</taxon>
        <taxon>Chloroflexota</taxon>
        <taxon>Anaerolineae</taxon>
        <taxon>Anaerolineales</taxon>
        <taxon>Anaerolineales incertae sedis</taxon>
        <taxon>Candidatus Desulfolinea</taxon>
    </lineage>
</organism>
<keyword evidence="1" id="KW-0472">Membrane</keyword>
<gene>
    <name evidence="3" type="ORF">H8E29_01505</name>
</gene>
<dbReference type="AlphaFoldDB" id="A0A8J6NJA1"/>
<keyword evidence="1" id="KW-1133">Transmembrane helix</keyword>
<sequence length="298" mass="32698">MFSTVDEYLDALKEEMQGVDSATQQDALVDAEEHLRTALETASEDQPEMDPADALSAIIEDYGTPEETAAAYAEVERLTAPALAGSATKKQRSGLGAFFAIYADPKAWGALLYMLIAFVTGIIYFTWAVTGVSVSISFAIFIFGLPVALLFLLSVRGIAWLEGRLVEALLGVRMPRRSLPSPQNTKLLERIKALLTDKHTWFSLIYMVLQFALGTIYFVVLVTVFAISLSGIAVPIIQEIFGLPFAQVGNFDYFMPHWGYPLTVLAGLLLWTVTLHLVKWVGGLHGRFAKAMLVAEQG</sequence>
<dbReference type="Pfam" id="PF13796">
    <property type="entry name" value="Sensor"/>
    <property type="match status" value="1"/>
</dbReference>
<evidence type="ECO:0000313" key="3">
    <source>
        <dbReference type="EMBL" id="MBC8333916.1"/>
    </source>
</evidence>
<evidence type="ECO:0000256" key="1">
    <source>
        <dbReference type="SAM" id="Phobius"/>
    </source>
</evidence>
<feature type="transmembrane region" description="Helical" evidence="1">
    <location>
        <begin position="110"/>
        <end position="130"/>
    </location>
</feature>
<proteinExistence type="predicted"/>
<feature type="transmembrane region" description="Helical" evidence="1">
    <location>
        <begin position="136"/>
        <end position="155"/>
    </location>
</feature>
<reference evidence="3 4" key="1">
    <citation type="submission" date="2020-08" db="EMBL/GenBank/DDBJ databases">
        <title>Bridging the membrane lipid divide: bacteria of the FCB group superphylum have the potential to synthesize archaeal ether lipids.</title>
        <authorList>
            <person name="Villanueva L."/>
            <person name="Von Meijenfeldt F.A.B."/>
            <person name="Westbye A.B."/>
            <person name="Yadav S."/>
            <person name="Hopmans E.C."/>
            <person name="Dutilh B.E."/>
            <person name="Sinninghe Damste J.S."/>
        </authorList>
    </citation>
    <scope>NUCLEOTIDE SEQUENCE [LARGE SCALE GENOMIC DNA]</scope>
    <source>
        <strain evidence="3">NIOZ-UU36</strain>
    </source>
</reference>
<keyword evidence="1" id="KW-0812">Transmembrane</keyword>